<evidence type="ECO:0008006" key="3">
    <source>
        <dbReference type="Google" id="ProtNLM"/>
    </source>
</evidence>
<organism evidence="1 2">
    <name type="scientific">Pedosphaera parvula (strain Ellin514)</name>
    <dbReference type="NCBI Taxonomy" id="320771"/>
    <lineage>
        <taxon>Bacteria</taxon>
        <taxon>Pseudomonadati</taxon>
        <taxon>Verrucomicrobiota</taxon>
        <taxon>Pedosphaerae</taxon>
        <taxon>Pedosphaerales</taxon>
        <taxon>Pedosphaeraceae</taxon>
        <taxon>Pedosphaera</taxon>
    </lineage>
</organism>
<reference evidence="1 2" key="1">
    <citation type="journal article" date="2011" name="J. Bacteriol.">
        <title>Genome sequence of 'Pedosphaera parvula' Ellin514, an aerobic Verrucomicrobial isolate from pasture soil.</title>
        <authorList>
            <person name="Kant R."/>
            <person name="van Passel M.W."/>
            <person name="Sangwan P."/>
            <person name="Palva A."/>
            <person name="Lucas S."/>
            <person name="Copeland A."/>
            <person name="Lapidus A."/>
            <person name="Glavina Del Rio T."/>
            <person name="Dalin E."/>
            <person name="Tice H."/>
            <person name="Bruce D."/>
            <person name="Goodwin L."/>
            <person name="Pitluck S."/>
            <person name="Chertkov O."/>
            <person name="Larimer F.W."/>
            <person name="Land M.L."/>
            <person name="Hauser L."/>
            <person name="Brettin T.S."/>
            <person name="Detter J.C."/>
            <person name="Han S."/>
            <person name="de Vos W.M."/>
            <person name="Janssen P.H."/>
            <person name="Smidt H."/>
        </authorList>
    </citation>
    <scope>NUCLEOTIDE SEQUENCE [LARGE SCALE GENOMIC DNA]</scope>
    <source>
        <strain evidence="1 2">Ellin514</strain>
    </source>
</reference>
<dbReference type="AlphaFoldDB" id="B9XJF0"/>
<dbReference type="EMBL" id="ABOX02000021">
    <property type="protein sequence ID" value="EEF60011.1"/>
    <property type="molecule type" value="Genomic_DNA"/>
</dbReference>
<accession>B9XJF0</accession>
<keyword evidence="2" id="KW-1185">Reference proteome</keyword>
<proteinExistence type="predicted"/>
<gene>
    <name evidence="1" type="ORF">Cflav_PD3070</name>
</gene>
<protein>
    <recommendedName>
        <fullName evidence="3">DUF1795 domain-containing protein</fullName>
    </recommendedName>
</protein>
<evidence type="ECO:0000313" key="2">
    <source>
        <dbReference type="Proteomes" id="UP000003688"/>
    </source>
</evidence>
<dbReference type="Proteomes" id="UP000003688">
    <property type="component" value="Unassembled WGS sequence"/>
</dbReference>
<name>B9XJF0_PEDPL</name>
<dbReference type="STRING" id="320771.Cflav_PD3070"/>
<comment type="caution">
    <text evidence="1">The sequence shown here is derived from an EMBL/GenBank/DDBJ whole genome shotgun (WGS) entry which is preliminary data.</text>
</comment>
<evidence type="ECO:0000313" key="1">
    <source>
        <dbReference type="EMBL" id="EEF60011.1"/>
    </source>
</evidence>
<sequence length="146" mass="16200">MIMIGSALALELPETWVSSTDGTRLVLHSPKREEVIVSAYRIVGNGLGKEQKQHSESIFQNALRSALNAASHPDLNVVKALDEDRAACVFPCWTILAETRTKDAFFGQAVIRHPETCILLTYEAPFVSGAEETFRELLLRNVRSNC</sequence>